<evidence type="ECO:0000313" key="2">
    <source>
        <dbReference type="EMBL" id="KAL3386000.1"/>
    </source>
</evidence>
<comment type="caution">
    <text evidence="2">The sequence shown here is derived from an EMBL/GenBank/DDBJ whole genome shotgun (WGS) entry which is preliminary data.</text>
</comment>
<dbReference type="PANTHER" id="PTHR22684">
    <property type="entry name" value="NULP1-RELATED"/>
    <property type="match status" value="1"/>
</dbReference>
<dbReference type="PANTHER" id="PTHR22684:SF0">
    <property type="entry name" value="RIBOSOME QUALITY CONTROL COMPLEX SUBUNIT TCF25"/>
    <property type="match status" value="1"/>
</dbReference>
<feature type="compositionally biased region" description="Basic and acidic residues" evidence="1">
    <location>
        <begin position="639"/>
        <end position="649"/>
    </location>
</feature>
<evidence type="ECO:0008006" key="4">
    <source>
        <dbReference type="Google" id="ProtNLM"/>
    </source>
</evidence>
<name>A0ABD2VZ00_9HYME</name>
<dbReference type="InterPro" id="IPR006994">
    <property type="entry name" value="TCF25/Rqc1"/>
</dbReference>
<sequence>MSARQIRKALGKDALVVANLSDDEIDTSDVRTGATSKNKSFNVFNLLNDSEDIDEDVDESQKKTSEDEKDPKNVVGDQRKKIKKKKKSSKKNQEKKINPVIEDDVDGIVRKVNDLLGDPQPSTSQNVSIEENDTLIPEHRILAAELKHLNYENEVIQKYGISSLREEQKHNQRSVKRYKRLLRKTNIISYDFSMGPAVPSGIFMCFDENSSDENNKYFYFKHSNDYSEIQKEFLRLVNSKVDINEYLKFIRKHHYHTDCLLQLAHFAIDEQDITSGCSFIKTAIFYLEHVFHSKFNLSSGKCRLDYKRQENRAFYIAIFRYLILMGNRTLYRTSLELCKLLLSLSQPLDPLAVILMLDFYAIKSEQYEWFIEFCDLWQEKRNLSKLPNIAFGLALSHFHVYKKLLNSKPKSEDVRQKNEKIANEHKKIADELLQTALIRYPGVLLPLLEAIKMDPGQMVLSNEYFQYNAKLTTSGGLQQVQELFINRSYHVWKNKDVLLWLENQYNAVIARINVETDYINEVIMQRHNEYRHLPLDIKRHLVLSGLTPPRYMLTMTNEIQEQLAFDPYPPKGADVQNTYTYPPERPTESVSTETRTNSSILTAFLASLIAGTTEGQEVNGPFQRVFRRPENLLEENDVQEERLPEPEFD</sequence>
<organism evidence="2 3">
    <name type="scientific">Trichogramma kaykai</name>
    <dbReference type="NCBI Taxonomy" id="54128"/>
    <lineage>
        <taxon>Eukaryota</taxon>
        <taxon>Metazoa</taxon>
        <taxon>Ecdysozoa</taxon>
        <taxon>Arthropoda</taxon>
        <taxon>Hexapoda</taxon>
        <taxon>Insecta</taxon>
        <taxon>Pterygota</taxon>
        <taxon>Neoptera</taxon>
        <taxon>Endopterygota</taxon>
        <taxon>Hymenoptera</taxon>
        <taxon>Apocrita</taxon>
        <taxon>Proctotrupomorpha</taxon>
        <taxon>Chalcidoidea</taxon>
        <taxon>Trichogrammatidae</taxon>
        <taxon>Trichogramma</taxon>
    </lineage>
</organism>
<dbReference type="AlphaFoldDB" id="A0ABD2VZ00"/>
<accession>A0ABD2VZ00</accession>
<gene>
    <name evidence="2" type="ORF">TKK_018515</name>
</gene>
<dbReference type="EMBL" id="JBJJXI010000149">
    <property type="protein sequence ID" value="KAL3386000.1"/>
    <property type="molecule type" value="Genomic_DNA"/>
</dbReference>
<dbReference type="Proteomes" id="UP001627154">
    <property type="component" value="Unassembled WGS sequence"/>
</dbReference>
<feature type="region of interest" description="Disordered" evidence="1">
    <location>
        <begin position="630"/>
        <end position="649"/>
    </location>
</feature>
<protein>
    <recommendedName>
        <fullName evidence="4">Transcription factor 25</fullName>
    </recommendedName>
</protein>
<reference evidence="2 3" key="1">
    <citation type="journal article" date="2024" name="bioRxiv">
        <title>A reference genome for Trichogramma kaykai: A tiny desert-dwelling parasitoid wasp with competing sex-ratio distorters.</title>
        <authorList>
            <person name="Culotta J."/>
            <person name="Lindsey A.R."/>
        </authorList>
    </citation>
    <scope>NUCLEOTIDE SEQUENCE [LARGE SCALE GENOMIC DNA]</scope>
    <source>
        <strain evidence="2 3">KSX58</strain>
    </source>
</reference>
<feature type="region of interest" description="Disordered" evidence="1">
    <location>
        <begin position="52"/>
        <end position="98"/>
    </location>
</feature>
<feature type="compositionally biased region" description="Basic and acidic residues" evidence="1">
    <location>
        <begin position="59"/>
        <end position="72"/>
    </location>
</feature>
<dbReference type="Pfam" id="PF04910">
    <property type="entry name" value="Tcf25"/>
    <property type="match status" value="1"/>
</dbReference>
<proteinExistence type="predicted"/>
<keyword evidence="3" id="KW-1185">Reference proteome</keyword>
<feature type="compositionally biased region" description="Basic residues" evidence="1">
    <location>
        <begin position="80"/>
        <end position="90"/>
    </location>
</feature>
<evidence type="ECO:0000256" key="1">
    <source>
        <dbReference type="SAM" id="MobiDB-lite"/>
    </source>
</evidence>
<evidence type="ECO:0000313" key="3">
    <source>
        <dbReference type="Proteomes" id="UP001627154"/>
    </source>
</evidence>